<dbReference type="SUPFAM" id="SSF56219">
    <property type="entry name" value="DNase I-like"/>
    <property type="match status" value="1"/>
</dbReference>
<dbReference type="InterPro" id="IPR027124">
    <property type="entry name" value="Swc5/CFDP1/2"/>
</dbReference>
<reference evidence="1" key="2">
    <citation type="journal article" date="2017" name="J. Med. Entomol.">
        <title>Transcriptome Analysis of the Triatoma infestans (Hemiptera: Reduviidae) Integument.</title>
        <authorList>
            <person name="Calderon-Fernandez G.M."/>
            <person name="Moriconi D.E."/>
            <person name="Dulbecco A.B."/>
            <person name="Juarez M.P."/>
        </authorList>
    </citation>
    <scope>NUCLEOTIDE SEQUENCE</scope>
    <source>
        <strain evidence="1">Int1</strain>
        <tissue evidence="1">Integument</tissue>
    </source>
</reference>
<dbReference type="PANTHER" id="PTHR23227">
    <property type="entry name" value="BUCENTAUR RELATED"/>
    <property type="match status" value="1"/>
</dbReference>
<protein>
    <submittedName>
        <fullName evidence="1">Craniofacial development protein 2-like protein</fullName>
    </submittedName>
</protein>
<organism evidence="1">
    <name type="scientific">Triatoma infestans</name>
    <name type="common">Assassin bug</name>
    <dbReference type="NCBI Taxonomy" id="30076"/>
    <lineage>
        <taxon>Eukaryota</taxon>
        <taxon>Metazoa</taxon>
        <taxon>Ecdysozoa</taxon>
        <taxon>Arthropoda</taxon>
        <taxon>Hexapoda</taxon>
        <taxon>Insecta</taxon>
        <taxon>Pterygota</taxon>
        <taxon>Neoptera</taxon>
        <taxon>Paraneoptera</taxon>
        <taxon>Hemiptera</taxon>
        <taxon>Heteroptera</taxon>
        <taxon>Panheteroptera</taxon>
        <taxon>Cimicomorpha</taxon>
        <taxon>Reduviidae</taxon>
        <taxon>Triatominae</taxon>
        <taxon>Triatoma</taxon>
    </lineage>
</organism>
<dbReference type="PANTHER" id="PTHR23227:SF67">
    <property type="entry name" value="CRANIOFACIAL DEVELOPMENT PROTEIN 2-LIKE"/>
    <property type="match status" value="1"/>
</dbReference>
<dbReference type="InterPro" id="IPR036691">
    <property type="entry name" value="Endo/exonu/phosph_ase_sf"/>
</dbReference>
<feature type="non-terminal residue" evidence="1">
    <location>
        <position position="197"/>
    </location>
</feature>
<sequence length="197" mass="23456">MVLNFENFKERISVLRLRFKFFNLSLINVHSPTEEKEEEEKDCFYEALERVYDRLPGSDVKIVLGDFNAKLGKEECFRPFLGKYSLHDRCNENGLRFVDFALAQNMSVSSTKYPHKCIHRETWVSPDGRTRNQIDHVMIDMRHASDIFDVRSYRGADGDTDHNLVRIKYRQRISRFRQGKKCTDRWHVEKLKMDKSE</sequence>
<accession>A0A161MSG4</accession>
<proteinExistence type="predicted"/>
<reference evidence="1" key="1">
    <citation type="submission" date="2016-04" db="EMBL/GenBank/DDBJ databases">
        <authorList>
            <person name="Calderon-Fernandez G.M.Sr."/>
        </authorList>
    </citation>
    <scope>NUCLEOTIDE SEQUENCE</scope>
    <source>
        <strain evidence="1">Int1</strain>
        <tissue evidence="1">Integument</tissue>
    </source>
</reference>
<evidence type="ECO:0000313" key="1">
    <source>
        <dbReference type="EMBL" id="JAS02289.1"/>
    </source>
</evidence>
<dbReference type="EMBL" id="GEMB01000851">
    <property type="protein sequence ID" value="JAS02289.1"/>
    <property type="molecule type" value="Transcribed_RNA"/>
</dbReference>
<dbReference type="AlphaFoldDB" id="A0A161MSG4"/>
<name>A0A161MSG4_TRIIF</name>
<dbReference type="Gene3D" id="3.60.10.10">
    <property type="entry name" value="Endonuclease/exonuclease/phosphatase"/>
    <property type="match status" value="1"/>
</dbReference>